<protein>
    <submittedName>
        <fullName evidence="1">Uncharacterized protein</fullName>
    </submittedName>
</protein>
<dbReference type="STRING" id="758847.LSS_05773"/>
<organism evidence="1 2">
    <name type="scientific">Leptospira santarosai serovar Shermani str. LT 821</name>
    <dbReference type="NCBI Taxonomy" id="758847"/>
    <lineage>
        <taxon>Bacteria</taxon>
        <taxon>Pseudomonadati</taxon>
        <taxon>Spirochaetota</taxon>
        <taxon>Spirochaetia</taxon>
        <taxon>Leptospirales</taxon>
        <taxon>Leptospiraceae</taxon>
        <taxon>Leptospira</taxon>
    </lineage>
</organism>
<gene>
    <name evidence="1" type="ORF">LSS_05773</name>
</gene>
<dbReference type="AlphaFoldDB" id="K8YBM6"/>
<reference evidence="1 2" key="2">
    <citation type="journal article" date="2014" name="Emerg. Microbes Infect.">
        <title>Potential impact on kidney infection: a whole-genome analysis of Leptospira santarosai serovar Shermani.</title>
        <authorList>
            <person name="Chou L.F."/>
            <person name="Chen T.W."/>
            <person name="Ko Y.C."/>
            <person name="Pan M.J."/>
            <person name="Tian Y.C."/>
            <person name="Chiu C.H."/>
            <person name="Tang P."/>
            <person name="Hung C.C."/>
            <person name="Yang C.W."/>
        </authorList>
    </citation>
    <scope>NUCLEOTIDE SEQUENCE</scope>
    <source>
        <strain evidence="1 2">LT 821</strain>
    </source>
</reference>
<dbReference type="EMBL" id="CP006694">
    <property type="protein sequence ID" value="EKT87847.1"/>
    <property type="molecule type" value="Genomic_DNA"/>
</dbReference>
<dbReference type="Proteomes" id="UP000035800">
    <property type="component" value="Chromosome I"/>
</dbReference>
<name>K8YBM6_9LEPT</name>
<reference evidence="1 2" key="1">
    <citation type="journal article" date="2012" name="Gene">
        <title>Sequence of Leptospira santarosai serovar Shermani genome and prediction of virulence-associated genes.</title>
        <authorList>
            <person name="Chou L.F."/>
            <person name="Chen Y.T."/>
            <person name="Lu C.W."/>
            <person name="Ko Y.C."/>
            <person name="Tang C.Y."/>
            <person name="Pan M.J."/>
            <person name="Tian Y.C."/>
            <person name="Chiu C.H."/>
            <person name="Hung C.C."/>
            <person name="Yang C.W."/>
        </authorList>
    </citation>
    <scope>NUCLEOTIDE SEQUENCE [LARGE SCALE GENOMIC DNA]</scope>
    <source>
        <strain evidence="1">LT 821</strain>
    </source>
</reference>
<proteinExistence type="predicted"/>
<evidence type="ECO:0000313" key="2">
    <source>
        <dbReference type="Proteomes" id="UP000035800"/>
    </source>
</evidence>
<accession>K8YBM6</accession>
<sequence>MFFRSFFEKNRLENESAKLCPDSFFIPKNCLKNIEFNFLNVFSNTIASIRVQNRMKRNPNRHYIRKILH</sequence>
<dbReference type="KEGG" id="lst:LSS_05773"/>
<evidence type="ECO:0000313" key="1">
    <source>
        <dbReference type="EMBL" id="EKT87847.1"/>
    </source>
</evidence>
<dbReference type="PATRIC" id="fig|758847.3.peg.1210"/>